<proteinExistence type="predicted"/>
<dbReference type="CDD" id="cd22933">
    <property type="entry name" value="HFD_HFI1"/>
    <property type="match status" value="1"/>
</dbReference>
<protein>
    <submittedName>
        <fullName evidence="5">Uncharacterized protein</fullName>
    </submittedName>
</protein>
<dbReference type="Proteomes" id="UP001151287">
    <property type="component" value="Unassembled WGS sequence"/>
</dbReference>
<dbReference type="InterPro" id="IPR024738">
    <property type="entry name" value="Hfi1/Tada1"/>
</dbReference>
<comment type="subcellular location">
    <subcellularLocation>
        <location evidence="1">Nucleus</location>
    </subcellularLocation>
</comment>
<accession>A0A9Q0CVF1</accession>
<keyword evidence="2" id="KW-0805">Transcription regulation</keyword>
<dbReference type="PANTHER" id="PTHR21277:SF5">
    <property type="entry name" value="TRANSCRIPTIONAL ADAPTER 1"/>
    <property type="match status" value="1"/>
</dbReference>
<keyword evidence="3" id="KW-0804">Transcription</keyword>
<dbReference type="PANTHER" id="PTHR21277">
    <property type="entry name" value="TRANSCRIPTIONAL ADAPTER 1"/>
    <property type="match status" value="1"/>
</dbReference>
<reference evidence="5" key="1">
    <citation type="journal article" date="2022" name="Cell">
        <title>Repeat-based holocentromeres influence genome architecture and karyotype evolution.</title>
        <authorList>
            <person name="Hofstatter P.G."/>
            <person name="Thangavel G."/>
            <person name="Lux T."/>
            <person name="Neumann P."/>
            <person name="Vondrak T."/>
            <person name="Novak P."/>
            <person name="Zhang M."/>
            <person name="Costa L."/>
            <person name="Castellani M."/>
            <person name="Scott A."/>
            <person name="Toegelov H."/>
            <person name="Fuchs J."/>
            <person name="Mata-Sucre Y."/>
            <person name="Dias Y."/>
            <person name="Vanzela A.L.L."/>
            <person name="Huettel B."/>
            <person name="Almeida C.C.S."/>
            <person name="Simkova H."/>
            <person name="Souza G."/>
            <person name="Pedrosa-Harand A."/>
            <person name="Macas J."/>
            <person name="Mayer K.F.X."/>
            <person name="Houben A."/>
            <person name="Marques A."/>
        </authorList>
    </citation>
    <scope>NUCLEOTIDE SEQUENCE</scope>
    <source>
        <strain evidence="5">RhyBre1mFocal</strain>
    </source>
</reference>
<dbReference type="EMBL" id="JAMQYH010000001">
    <property type="protein sequence ID" value="KAJ1700249.1"/>
    <property type="molecule type" value="Genomic_DNA"/>
</dbReference>
<name>A0A9Q0CVF1_9POAL</name>
<comment type="caution">
    <text evidence="5">The sequence shown here is derived from an EMBL/GenBank/DDBJ whole genome shotgun (WGS) entry which is preliminary data.</text>
</comment>
<dbReference type="GO" id="GO:0005634">
    <property type="term" value="C:nucleus"/>
    <property type="evidence" value="ECO:0007669"/>
    <property type="project" value="UniProtKB-SubCell"/>
</dbReference>
<gene>
    <name evidence="5" type="ORF">LUZ63_000028</name>
</gene>
<dbReference type="GO" id="GO:0006357">
    <property type="term" value="P:regulation of transcription by RNA polymerase II"/>
    <property type="evidence" value="ECO:0007669"/>
    <property type="project" value="TreeGrafter"/>
</dbReference>
<sequence>MESENHGRINLRELKLQMEIQVGPAQTRQYFSYLNGLLSKKLTKPEFDKLCILTLGRENLFLHNQLIRSVFQNACQQRLGKPDQSLEPAPPVLCNGSLVPIRDNGELDFCDFKHLVKRPRVDEHTIPLPVPVLAPRAVPVSVSVPGVRPSMRKVHASKSFSKGEFLASNEELKRRLDNIARENGLEGGATPECAQLLNSGLDLHLRQVIRSCLDLVHSQGRHMNGVKNGVLSIQDFRVAMEMNPQRLGRNYSLLLDKLSCLWFEAKD</sequence>
<dbReference type="Pfam" id="PF12767">
    <property type="entry name" value="SAGA-Tad1"/>
    <property type="match status" value="2"/>
</dbReference>
<evidence type="ECO:0000256" key="4">
    <source>
        <dbReference type="ARBA" id="ARBA00023242"/>
    </source>
</evidence>
<keyword evidence="6" id="KW-1185">Reference proteome</keyword>
<dbReference type="OrthoDB" id="10264870at2759"/>
<evidence type="ECO:0000313" key="5">
    <source>
        <dbReference type="EMBL" id="KAJ1700249.1"/>
    </source>
</evidence>
<evidence type="ECO:0000256" key="2">
    <source>
        <dbReference type="ARBA" id="ARBA00023015"/>
    </source>
</evidence>
<organism evidence="5 6">
    <name type="scientific">Rhynchospora breviuscula</name>
    <dbReference type="NCBI Taxonomy" id="2022672"/>
    <lineage>
        <taxon>Eukaryota</taxon>
        <taxon>Viridiplantae</taxon>
        <taxon>Streptophyta</taxon>
        <taxon>Embryophyta</taxon>
        <taxon>Tracheophyta</taxon>
        <taxon>Spermatophyta</taxon>
        <taxon>Magnoliopsida</taxon>
        <taxon>Liliopsida</taxon>
        <taxon>Poales</taxon>
        <taxon>Cyperaceae</taxon>
        <taxon>Cyperoideae</taxon>
        <taxon>Rhynchosporeae</taxon>
        <taxon>Rhynchospora</taxon>
    </lineage>
</organism>
<dbReference type="GO" id="GO:0003713">
    <property type="term" value="F:transcription coactivator activity"/>
    <property type="evidence" value="ECO:0007669"/>
    <property type="project" value="TreeGrafter"/>
</dbReference>
<evidence type="ECO:0000256" key="1">
    <source>
        <dbReference type="ARBA" id="ARBA00004123"/>
    </source>
</evidence>
<keyword evidence="4" id="KW-0539">Nucleus</keyword>
<evidence type="ECO:0000256" key="3">
    <source>
        <dbReference type="ARBA" id="ARBA00023163"/>
    </source>
</evidence>
<dbReference type="GO" id="GO:0000124">
    <property type="term" value="C:SAGA complex"/>
    <property type="evidence" value="ECO:0007669"/>
    <property type="project" value="UniProtKB-ARBA"/>
</dbReference>
<evidence type="ECO:0000313" key="6">
    <source>
        <dbReference type="Proteomes" id="UP001151287"/>
    </source>
</evidence>
<dbReference type="AlphaFoldDB" id="A0A9Q0CVF1"/>